<feature type="domain" description="FAD-binding" evidence="4">
    <location>
        <begin position="11"/>
        <end position="415"/>
    </location>
</feature>
<evidence type="ECO:0000256" key="3">
    <source>
        <dbReference type="ARBA" id="ARBA00023002"/>
    </source>
</evidence>
<dbReference type="InterPro" id="IPR036188">
    <property type="entry name" value="FAD/NAD-bd_sf"/>
</dbReference>
<dbReference type="InParanoid" id="W2SBR3"/>
<dbReference type="GO" id="GO:0071949">
    <property type="term" value="F:FAD binding"/>
    <property type="evidence" value="ECO:0007669"/>
    <property type="project" value="InterPro"/>
</dbReference>
<dbReference type="OrthoDB" id="2690153at2759"/>
<keyword evidence="3" id="KW-0560">Oxidoreductase</keyword>
<dbReference type="Proteomes" id="UP000030752">
    <property type="component" value="Unassembled WGS sequence"/>
</dbReference>
<dbReference type="Pfam" id="PF21274">
    <property type="entry name" value="Rng_hyd_C"/>
    <property type="match status" value="1"/>
</dbReference>
<evidence type="ECO:0000259" key="4">
    <source>
        <dbReference type="Pfam" id="PF01494"/>
    </source>
</evidence>
<dbReference type="Pfam" id="PF01494">
    <property type="entry name" value="FAD_binding_3"/>
    <property type="match status" value="1"/>
</dbReference>
<reference evidence="5 6" key="1">
    <citation type="submission" date="2013-03" db="EMBL/GenBank/DDBJ databases">
        <title>The Genome Sequence of Phialophora europaea CBS 101466.</title>
        <authorList>
            <consortium name="The Broad Institute Genomics Platform"/>
            <person name="Cuomo C."/>
            <person name="de Hoog S."/>
            <person name="Gorbushina A."/>
            <person name="Walker B."/>
            <person name="Young S.K."/>
            <person name="Zeng Q."/>
            <person name="Gargeya S."/>
            <person name="Fitzgerald M."/>
            <person name="Haas B."/>
            <person name="Abouelleil A."/>
            <person name="Allen A.W."/>
            <person name="Alvarado L."/>
            <person name="Arachchi H.M."/>
            <person name="Berlin A.M."/>
            <person name="Chapman S.B."/>
            <person name="Gainer-Dewar J."/>
            <person name="Goldberg J."/>
            <person name="Griggs A."/>
            <person name="Gujja S."/>
            <person name="Hansen M."/>
            <person name="Howarth C."/>
            <person name="Imamovic A."/>
            <person name="Ireland A."/>
            <person name="Larimer J."/>
            <person name="McCowan C."/>
            <person name="Murphy C."/>
            <person name="Pearson M."/>
            <person name="Poon T.W."/>
            <person name="Priest M."/>
            <person name="Roberts A."/>
            <person name="Saif S."/>
            <person name="Shea T."/>
            <person name="Sisk P."/>
            <person name="Sykes S."/>
            <person name="Wortman J."/>
            <person name="Nusbaum C."/>
            <person name="Birren B."/>
        </authorList>
    </citation>
    <scope>NUCLEOTIDE SEQUENCE [LARGE SCALE GENOMIC DNA]</scope>
    <source>
        <strain evidence="5 6">CBS 101466</strain>
    </source>
</reference>
<organism evidence="5 6">
    <name type="scientific">Cyphellophora europaea (strain CBS 101466)</name>
    <name type="common">Phialophora europaea</name>
    <dbReference type="NCBI Taxonomy" id="1220924"/>
    <lineage>
        <taxon>Eukaryota</taxon>
        <taxon>Fungi</taxon>
        <taxon>Dikarya</taxon>
        <taxon>Ascomycota</taxon>
        <taxon>Pezizomycotina</taxon>
        <taxon>Eurotiomycetes</taxon>
        <taxon>Chaetothyriomycetidae</taxon>
        <taxon>Chaetothyriales</taxon>
        <taxon>Cyphellophoraceae</taxon>
        <taxon>Cyphellophora</taxon>
    </lineage>
</organism>
<dbReference type="SUPFAM" id="SSF51905">
    <property type="entry name" value="FAD/NAD(P)-binding domain"/>
    <property type="match status" value="1"/>
</dbReference>
<dbReference type="InterPro" id="IPR002938">
    <property type="entry name" value="FAD-bd"/>
</dbReference>
<keyword evidence="6" id="KW-1185">Reference proteome</keyword>
<dbReference type="VEuPathDB" id="FungiDB:HMPREF1541_09279"/>
<dbReference type="RefSeq" id="XP_008712176.1">
    <property type="nucleotide sequence ID" value="XM_008713954.1"/>
</dbReference>
<keyword evidence="2" id="KW-0274">FAD</keyword>
<gene>
    <name evidence="5" type="ORF">HMPREF1541_09279</name>
</gene>
<keyword evidence="1" id="KW-0285">Flavoprotein</keyword>
<dbReference type="STRING" id="1220924.W2SBR3"/>
<dbReference type="eggNOG" id="KOG3855">
    <property type="taxonomic scope" value="Eukaryota"/>
</dbReference>
<evidence type="ECO:0000256" key="1">
    <source>
        <dbReference type="ARBA" id="ARBA00022630"/>
    </source>
</evidence>
<protein>
    <recommendedName>
        <fullName evidence="4">FAD-binding domain-containing protein</fullName>
    </recommendedName>
</protein>
<dbReference type="AlphaFoldDB" id="W2SBR3"/>
<dbReference type="EMBL" id="KB822712">
    <property type="protein sequence ID" value="ETN45448.1"/>
    <property type="molecule type" value="Genomic_DNA"/>
</dbReference>
<dbReference type="InterPro" id="IPR050641">
    <property type="entry name" value="RIFMO-like"/>
</dbReference>
<dbReference type="PRINTS" id="PR00420">
    <property type="entry name" value="RNGMNOXGNASE"/>
</dbReference>
<dbReference type="HOGENOM" id="CLU_009665_14_0_1"/>
<dbReference type="GO" id="GO:0016709">
    <property type="term" value="F:oxidoreductase activity, acting on paired donors, with incorporation or reduction of molecular oxygen, NAD(P)H as one donor, and incorporation of one atom of oxygen"/>
    <property type="evidence" value="ECO:0007669"/>
    <property type="project" value="UniProtKB-ARBA"/>
</dbReference>
<evidence type="ECO:0000313" key="6">
    <source>
        <dbReference type="Proteomes" id="UP000030752"/>
    </source>
</evidence>
<dbReference type="PANTHER" id="PTHR43004:SF8">
    <property type="entry name" value="FAD-BINDING DOMAIN-CONTAINING PROTEIN-RELATED"/>
    <property type="match status" value="1"/>
</dbReference>
<dbReference type="Gene3D" id="3.40.30.120">
    <property type="match status" value="1"/>
</dbReference>
<dbReference type="GeneID" id="19976618"/>
<name>W2SBR3_CYPE1</name>
<evidence type="ECO:0000256" key="2">
    <source>
        <dbReference type="ARBA" id="ARBA00022827"/>
    </source>
</evidence>
<sequence length="637" mass="70586">MSNDAPLPTTIPVVIIGGGPVGLVSSILLSQSNIPHILLTRHATTAIHPKAVGLNQRTIETFSRLGDTVLSQVYAASAPTSRSQRTAWYTSLGPQGREICSRYAWGGGDAAQEYERASPCRYVLLPQVRLEPILAEAAKMGNPSGVKFGWAVTSVQEQEQEQEDGGGSHVSVKAVQRQTGQEVTIRAQYVIGADGGRFLAEHLGVQWEGERDIVHMVSAHIQAPLSKYHPDPSAFLSWFINPELGGSLNTGYLYHLGPYVAKDDDDDARNNAWATREDEEQWMFACGVNPDEPRRWTWEDVKRRMHAVLRIPELERREEVQVLTLSHWQCHAMVTERYRSKRKHGRVFLVGDAAHRIPPFGALGLNTGIADAENLVWKLVWSLKHETGQRKRPLDGLLDTYEEESKPIGERVAQGSLHNMRSHADVLDRAIGIHPAASVDENVKAMETYLDQTDPAGDGQRRAVTQALHTLDLEFHEHGTEVGWFYPSVDTEGQGARTNHDGQVSAEGEYDVRVYHASTIPGHHCPHAWLEDGEGRRRSTRDLIRSDKFVLVATSRAWLAVQHELIEVVVVGGDGDSWSDCTGAWEKVRGVGESGAVLVRPDGIVAYRWQDGTVVARDGSDVAITNVMSRLLRIDSR</sequence>
<dbReference type="Gene3D" id="3.50.50.60">
    <property type="entry name" value="FAD/NAD(P)-binding domain"/>
    <property type="match status" value="1"/>
</dbReference>
<dbReference type="Gene3D" id="3.30.9.10">
    <property type="entry name" value="D-Amino Acid Oxidase, subunit A, domain 2"/>
    <property type="match status" value="1"/>
</dbReference>
<proteinExistence type="predicted"/>
<dbReference type="PANTHER" id="PTHR43004">
    <property type="entry name" value="TRK SYSTEM POTASSIUM UPTAKE PROTEIN"/>
    <property type="match status" value="1"/>
</dbReference>
<accession>W2SBR3</accession>
<evidence type="ECO:0000313" key="5">
    <source>
        <dbReference type="EMBL" id="ETN45448.1"/>
    </source>
</evidence>